<dbReference type="AlphaFoldDB" id="A0A1X7KUR5"/>
<dbReference type="InterPro" id="IPR001714">
    <property type="entry name" value="Pept_M24_MAP"/>
</dbReference>
<dbReference type="InterPro" id="IPR050659">
    <property type="entry name" value="Peptidase_M24B"/>
</dbReference>
<keyword evidence="4" id="KW-0378">Hydrolase</keyword>
<dbReference type="InterPro" id="IPR000587">
    <property type="entry name" value="Creatinase_N"/>
</dbReference>
<dbReference type="PANTHER" id="PTHR46112">
    <property type="entry name" value="AMINOPEPTIDASE"/>
    <property type="match status" value="1"/>
</dbReference>
<name>A0A1X7KUR5_9BACL</name>
<dbReference type="Proteomes" id="UP000193834">
    <property type="component" value="Unassembled WGS sequence"/>
</dbReference>
<evidence type="ECO:0000256" key="3">
    <source>
        <dbReference type="ARBA" id="ARBA00022723"/>
    </source>
</evidence>
<accession>A0A1X7KUR5</accession>
<evidence type="ECO:0000313" key="9">
    <source>
        <dbReference type="Proteomes" id="UP000193834"/>
    </source>
</evidence>
<dbReference type="PROSITE" id="PS00491">
    <property type="entry name" value="PROLINE_PEPTIDASE"/>
    <property type="match status" value="1"/>
</dbReference>
<proteinExistence type="inferred from homology"/>
<dbReference type="InterPro" id="IPR001131">
    <property type="entry name" value="Peptidase_M24B_aminopep-P_CS"/>
</dbReference>
<dbReference type="SUPFAM" id="SSF53092">
    <property type="entry name" value="Creatinase/prolidase N-terminal domain"/>
    <property type="match status" value="1"/>
</dbReference>
<feature type="domain" description="Peptidase M24" evidence="6">
    <location>
        <begin position="142"/>
        <end position="343"/>
    </location>
</feature>
<dbReference type="Pfam" id="PF00557">
    <property type="entry name" value="Peptidase_M24"/>
    <property type="match status" value="1"/>
</dbReference>
<reference evidence="8 9" key="1">
    <citation type="submission" date="2017-04" db="EMBL/GenBank/DDBJ databases">
        <authorList>
            <person name="Afonso C.L."/>
            <person name="Miller P.J."/>
            <person name="Scott M.A."/>
            <person name="Spackman E."/>
            <person name="Goraichik I."/>
            <person name="Dimitrov K.M."/>
            <person name="Suarez D.L."/>
            <person name="Swayne D.E."/>
        </authorList>
    </citation>
    <scope>NUCLEOTIDE SEQUENCE [LARGE SCALE GENOMIC DNA]</scope>
    <source>
        <strain evidence="8 9">11</strain>
    </source>
</reference>
<dbReference type="OrthoDB" id="9806388at2"/>
<evidence type="ECO:0000313" key="8">
    <source>
        <dbReference type="EMBL" id="SMG44980.1"/>
    </source>
</evidence>
<dbReference type="GO" id="GO:0004177">
    <property type="term" value="F:aminopeptidase activity"/>
    <property type="evidence" value="ECO:0007669"/>
    <property type="project" value="UniProtKB-ARBA"/>
</dbReference>
<comment type="cofactor">
    <cofactor evidence="1">
        <name>Mn(2+)</name>
        <dbReference type="ChEBI" id="CHEBI:29035"/>
    </cofactor>
</comment>
<keyword evidence="9" id="KW-1185">Reference proteome</keyword>
<comment type="similarity">
    <text evidence="2">Belongs to the peptidase M24B family.</text>
</comment>
<protein>
    <submittedName>
        <fullName evidence="8">Xaa-Pro dipeptidase</fullName>
    </submittedName>
</protein>
<dbReference type="Gene3D" id="3.40.350.10">
    <property type="entry name" value="Creatinase/prolidase N-terminal domain"/>
    <property type="match status" value="1"/>
</dbReference>
<keyword evidence="3" id="KW-0479">Metal-binding</keyword>
<evidence type="ECO:0000256" key="1">
    <source>
        <dbReference type="ARBA" id="ARBA00001936"/>
    </source>
</evidence>
<dbReference type="RefSeq" id="WP_085494872.1">
    <property type="nucleotide sequence ID" value="NZ_FXAZ01000003.1"/>
</dbReference>
<feature type="domain" description="Creatinase N-terminal" evidence="7">
    <location>
        <begin position="6"/>
        <end position="133"/>
    </location>
</feature>
<dbReference type="InterPro" id="IPR036005">
    <property type="entry name" value="Creatinase/aminopeptidase-like"/>
</dbReference>
<evidence type="ECO:0000256" key="4">
    <source>
        <dbReference type="ARBA" id="ARBA00022801"/>
    </source>
</evidence>
<dbReference type="EMBL" id="FXAZ01000003">
    <property type="protein sequence ID" value="SMG44980.1"/>
    <property type="molecule type" value="Genomic_DNA"/>
</dbReference>
<keyword evidence="5" id="KW-0464">Manganese</keyword>
<evidence type="ECO:0000259" key="6">
    <source>
        <dbReference type="Pfam" id="PF00557"/>
    </source>
</evidence>
<evidence type="ECO:0000259" key="7">
    <source>
        <dbReference type="Pfam" id="PF01321"/>
    </source>
</evidence>
<dbReference type="CDD" id="cd01092">
    <property type="entry name" value="APP-like"/>
    <property type="match status" value="1"/>
</dbReference>
<dbReference type="STRING" id="1852522.SAMN06295960_2705"/>
<dbReference type="PRINTS" id="PR00599">
    <property type="entry name" value="MAPEPTIDASE"/>
</dbReference>
<dbReference type="FunFam" id="3.90.230.10:FF:000014">
    <property type="entry name" value="Aminopeptidase P family protein"/>
    <property type="match status" value="1"/>
</dbReference>
<dbReference type="GO" id="GO:0008235">
    <property type="term" value="F:metalloexopeptidase activity"/>
    <property type="evidence" value="ECO:0007669"/>
    <property type="project" value="UniProtKB-ARBA"/>
</dbReference>
<dbReference type="GO" id="GO:0046872">
    <property type="term" value="F:metal ion binding"/>
    <property type="evidence" value="ECO:0007669"/>
    <property type="project" value="UniProtKB-KW"/>
</dbReference>
<dbReference type="InterPro" id="IPR029149">
    <property type="entry name" value="Creatin/AminoP/Spt16_N"/>
</dbReference>
<dbReference type="Gene3D" id="3.90.230.10">
    <property type="entry name" value="Creatinase/methionine aminopeptidase superfamily"/>
    <property type="match status" value="1"/>
</dbReference>
<evidence type="ECO:0000256" key="2">
    <source>
        <dbReference type="ARBA" id="ARBA00008766"/>
    </source>
</evidence>
<gene>
    <name evidence="8" type="ORF">SAMN06295960_2705</name>
</gene>
<dbReference type="SUPFAM" id="SSF55920">
    <property type="entry name" value="Creatinase/aminopeptidase"/>
    <property type="match status" value="1"/>
</dbReference>
<dbReference type="PANTHER" id="PTHR46112:SF10">
    <property type="entry name" value="DIPEPTIDASE YKVY-RELATED"/>
    <property type="match status" value="1"/>
</dbReference>
<evidence type="ECO:0000256" key="5">
    <source>
        <dbReference type="ARBA" id="ARBA00023211"/>
    </source>
</evidence>
<dbReference type="InterPro" id="IPR000994">
    <property type="entry name" value="Pept_M24"/>
</dbReference>
<sequence>MSTTVIQQAMTSEAWDAVLITDPKHVYYLTGFACDPHERFLGLVFTPDHEPTLIVPALDADKAREVSSISHIVTHSDTDNPYVILKQHLPGQLNTLAMEKAHTSVSNFEALKQAVPAQQFADAGPLLQSMRVIKSADEISRLKDAIVCIETVLDNVVKRIKVGMVEIEVVAELEYEMKKQGAEGPSFSTMVLSGPNAALPHGIPGRRRIQEGELLLFDLGVYLNGYASDITRTFAIGEVDKETERIYHTVLAANEAAIAATKPGAAFGSLDQTARQVITDAGYGEYFTHRLGHGLGIDVHEYPSVHGQNTDILKPGMVFTIEPGIYVPGKAGVRIEDDVVVTEQGVEVLTSYPKQLISIGK</sequence>
<dbReference type="Pfam" id="PF01321">
    <property type="entry name" value="Creatinase_N"/>
    <property type="match status" value="1"/>
</dbReference>
<organism evidence="8 9">
    <name type="scientific">Paenibacillus aquistagni</name>
    <dbReference type="NCBI Taxonomy" id="1852522"/>
    <lineage>
        <taxon>Bacteria</taxon>
        <taxon>Bacillati</taxon>
        <taxon>Bacillota</taxon>
        <taxon>Bacilli</taxon>
        <taxon>Bacillales</taxon>
        <taxon>Paenibacillaceae</taxon>
        <taxon>Paenibacillus</taxon>
    </lineage>
</organism>